<dbReference type="PANTHER" id="PTHR35505">
    <property type="entry name" value="OS01G0600300 PROTEIN"/>
    <property type="match status" value="1"/>
</dbReference>
<proteinExistence type="predicted"/>
<comment type="caution">
    <text evidence="2">The sequence shown here is derived from an EMBL/GenBank/DDBJ whole genome shotgun (WGS) entry which is preliminary data.</text>
</comment>
<evidence type="ECO:0000313" key="3">
    <source>
        <dbReference type="Proteomes" id="UP000237105"/>
    </source>
</evidence>
<dbReference type="EMBL" id="JXTB01000399">
    <property type="protein sequence ID" value="PON42115.1"/>
    <property type="molecule type" value="Genomic_DNA"/>
</dbReference>
<protein>
    <submittedName>
        <fullName evidence="2">SNF2 domain protein</fullName>
    </submittedName>
</protein>
<gene>
    <name evidence="2" type="ORF">PanWU01x14_284220</name>
</gene>
<dbReference type="STRING" id="3476.A0A2P5B021"/>
<name>A0A2P5B021_PARAD</name>
<evidence type="ECO:0000313" key="2">
    <source>
        <dbReference type="EMBL" id="PON42115.1"/>
    </source>
</evidence>
<dbReference type="Proteomes" id="UP000237105">
    <property type="component" value="Unassembled WGS sequence"/>
</dbReference>
<feature type="region of interest" description="Disordered" evidence="1">
    <location>
        <begin position="476"/>
        <end position="542"/>
    </location>
</feature>
<keyword evidence="3" id="KW-1185">Reference proteome</keyword>
<feature type="compositionally biased region" description="Basic and acidic residues" evidence="1">
    <location>
        <begin position="478"/>
        <end position="508"/>
    </location>
</feature>
<reference evidence="3" key="1">
    <citation type="submission" date="2016-06" db="EMBL/GenBank/DDBJ databases">
        <title>Parallel loss of symbiosis genes in relatives of nitrogen-fixing non-legume Parasponia.</title>
        <authorList>
            <person name="Van Velzen R."/>
            <person name="Holmer R."/>
            <person name="Bu F."/>
            <person name="Rutten L."/>
            <person name="Van Zeijl A."/>
            <person name="Liu W."/>
            <person name="Santuari L."/>
            <person name="Cao Q."/>
            <person name="Sharma T."/>
            <person name="Shen D."/>
            <person name="Roswanjaya Y."/>
            <person name="Wardhani T."/>
            <person name="Kalhor M.S."/>
            <person name="Jansen J."/>
            <person name="Van den Hoogen J."/>
            <person name="Gungor B."/>
            <person name="Hartog M."/>
            <person name="Hontelez J."/>
            <person name="Verver J."/>
            <person name="Yang W.-C."/>
            <person name="Schijlen E."/>
            <person name="Repin R."/>
            <person name="Schilthuizen M."/>
            <person name="Schranz E."/>
            <person name="Heidstra R."/>
            <person name="Miyata K."/>
            <person name="Fedorova E."/>
            <person name="Kohlen W."/>
            <person name="Bisseling T."/>
            <person name="Smit S."/>
            <person name="Geurts R."/>
        </authorList>
    </citation>
    <scope>NUCLEOTIDE SEQUENCE [LARGE SCALE GENOMIC DNA]</scope>
    <source>
        <strain evidence="3">cv. WU1-14</strain>
    </source>
</reference>
<evidence type="ECO:0000256" key="1">
    <source>
        <dbReference type="SAM" id="MobiDB-lite"/>
    </source>
</evidence>
<accession>A0A2P5B021</accession>
<sequence length="542" mass="60365">MALDLVQPGGSLNPKNLSPLMGESYNLKLSQLIQTLLAEVGNESTQSCQFVQEFSELMQTRVDPPLESIWVYAALAFRSRFHSKGELLDRISAIKSLFQLISACSSSSGSAKSVALLAPVVYEVYKVAVELFGKDLNSKREKKVLKEVKALVEAVLGYVNVCSSKDLVEEGELDGSNSLTPFSDLVRIWLDSNVGLESFLPFVSGEVFQRLSEGGFELGYLAGVVVVEAFLLKLCLNFRIGSTRVDLEKELRTWAVGSITGFAHFYFFDTLVRMLLEKTLPLAVFSSSKDEVLLRKVLYDAVVLVDYSFLNPERTTYVPAESLKSLAMARLIVTHEAVEFFREQGDQKRSISYINAFSNSSLSSQIIRWIKNQIQVEENDSKSYGSSPKALIKWLMNLEDQGVRVFDDSILKSHVKLLRDTFRADFQQPASKIESKKMDDDLLFYVDNKGKELGGDGDYENSNEAITAGFVAAAHSMKSKDNGGRKRKNDRSAERKSKIKFLKYESLKNSESPSGRSPVVSYDSVSSGSEVDNPLSDDDTEQ</sequence>
<dbReference type="AlphaFoldDB" id="A0A2P5B021"/>
<dbReference type="PANTHER" id="PTHR35505:SF5">
    <property type="entry name" value="SUBSTRATE CARRIER FAMILY PROTEIN"/>
    <property type="match status" value="1"/>
</dbReference>
<dbReference type="OrthoDB" id="1654714at2759"/>
<organism evidence="2 3">
    <name type="scientific">Parasponia andersonii</name>
    <name type="common">Sponia andersonii</name>
    <dbReference type="NCBI Taxonomy" id="3476"/>
    <lineage>
        <taxon>Eukaryota</taxon>
        <taxon>Viridiplantae</taxon>
        <taxon>Streptophyta</taxon>
        <taxon>Embryophyta</taxon>
        <taxon>Tracheophyta</taxon>
        <taxon>Spermatophyta</taxon>
        <taxon>Magnoliopsida</taxon>
        <taxon>eudicotyledons</taxon>
        <taxon>Gunneridae</taxon>
        <taxon>Pentapetalae</taxon>
        <taxon>rosids</taxon>
        <taxon>fabids</taxon>
        <taxon>Rosales</taxon>
        <taxon>Cannabaceae</taxon>
        <taxon>Parasponia</taxon>
    </lineage>
</organism>